<feature type="domain" description="GCN5-related N-acetyltransferase Rv2170-like" evidence="1">
    <location>
        <begin position="305"/>
        <end position="383"/>
    </location>
</feature>
<dbReference type="PANTHER" id="PTHR20958:SF6">
    <property type="entry name" value="GLYCINE N-ACYLTRANSFERASE-LIKE PROTEIN"/>
    <property type="match status" value="1"/>
</dbReference>
<keyword evidence="3" id="KW-1185">Reference proteome</keyword>
<dbReference type="AlphaFoldDB" id="A0A9P4HZ29"/>
<comment type="caution">
    <text evidence="2">The sequence shown here is derived from an EMBL/GenBank/DDBJ whole genome shotgun (WGS) entry which is preliminary data.</text>
</comment>
<organism evidence="2 3">
    <name type="scientific">Saccharata proteae CBS 121410</name>
    <dbReference type="NCBI Taxonomy" id="1314787"/>
    <lineage>
        <taxon>Eukaryota</taxon>
        <taxon>Fungi</taxon>
        <taxon>Dikarya</taxon>
        <taxon>Ascomycota</taxon>
        <taxon>Pezizomycotina</taxon>
        <taxon>Dothideomycetes</taxon>
        <taxon>Dothideomycetes incertae sedis</taxon>
        <taxon>Botryosphaeriales</taxon>
        <taxon>Saccharataceae</taxon>
        <taxon>Saccharata</taxon>
    </lineage>
</organism>
<dbReference type="InterPro" id="IPR016181">
    <property type="entry name" value="Acyl_CoA_acyltransferase"/>
</dbReference>
<dbReference type="InterPro" id="IPR053225">
    <property type="entry name" value="Acyl-CoA_N-acyltransferase"/>
</dbReference>
<dbReference type="GO" id="GO:0016747">
    <property type="term" value="F:acyltransferase activity, transferring groups other than amino-acyl groups"/>
    <property type="evidence" value="ECO:0007669"/>
    <property type="project" value="InterPro"/>
</dbReference>
<dbReference type="CDD" id="cd04301">
    <property type="entry name" value="NAT_SF"/>
    <property type="match status" value="1"/>
</dbReference>
<accession>A0A9P4HZ29</accession>
<dbReference type="OrthoDB" id="61870at2759"/>
<dbReference type="EMBL" id="ML978717">
    <property type="protein sequence ID" value="KAF2088191.1"/>
    <property type="molecule type" value="Genomic_DNA"/>
</dbReference>
<dbReference type="PANTHER" id="PTHR20958">
    <property type="entry name" value="GLYCINE N-ACYLTRANSFERASE-LIKE PROTEIN"/>
    <property type="match status" value="1"/>
</dbReference>
<dbReference type="Pfam" id="PF08445">
    <property type="entry name" value="FR47"/>
    <property type="match status" value="1"/>
</dbReference>
<reference evidence="2" key="1">
    <citation type="journal article" date="2020" name="Stud. Mycol.">
        <title>101 Dothideomycetes genomes: a test case for predicting lifestyles and emergence of pathogens.</title>
        <authorList>
            <person name="Haridas S."/>
            <person name="Albert R."/>
            <person name="Binder M."/>
            <person name="Bloem J."/>
            <person name="Labutti K."/>
            <person name="Salamov A."/>
            <person name="Andreopoulos B."/>
            <person name="Baker S."/>
            <person name="Barry K."/>
            <person name="Bills G."/>
            <person name="Bluhm B."/>
            <person name="Cannon C."/>
            <person name="Castanera R."/>
            <person name="Culley D."/>
            <person name="Daum C."/>
            <person name="Ezra D."/>
            <person name="Gonzalez J."/>
            <person name="Henrissat B."/>
            <person name="Kuo A."/>
            <person name="Liang C."/>
            <person name="Lipzen A."/>
            <person name="Lutzoni F."/>
            <person name="Magnuson J."/>
            <person name="Mondo S."/>
            <person name="Nolan M."/>
            <person name="Ohm R."/>
            <person name="Pangilinan J."/>
            <person name="Park H.-J."/>
            <person name="Ramirez L."/>
            <person name="Alfaro M."/>
            <person name="Sun H."/>
            <person name="Tritt A."/>
            <person name="Yoshinaga Y."/>
            <person name="Zwiers L.-H."/>
            <person name="Turgeon B."/>
            <person name="Goodwin S."/>
            <person name="Spatafora J."/>
            <person name="Crous P."/>
            <person name="Grigoriev I."/>
        </authorList>
    </citation>
    <scope>NUCLEOTIDE SEQUENCE</scope>
    <source>
        <strain evidence="2">CBS 121410</strain>
    </source>
</reference>
<dbReference type="Gene3D" id="3.40.630.30">
    <property type="match status" value="1"/>
</dbReference>
<dbReference type="InterPro" id="IPR013653">
    <property type="entry name" value="GCN5-like_dom"/>
</dbReference>
<gene>
    <name evidence="2" type="ORF">K490DRAFT_73162</name>
</gene>
<evidence type="ECO:0000259" key="1">
    <source>
        <dbReference type="Pfam" id="PF08445"/>
    </source>
</evidence>
<evidence type="ECO:0000313" key="2">
    <source>
        <dbReference type="EMBL" id="KAF2088191.1"/>
    </source>
</evidence>
<proteinExistence type="predicted"/>
<name>A0A9P4HZ29_9PEZI</name>
<sequence length="398" mass="43436">MDIPQVYEHPDPSSTLLPLLRPYLPYSLPLYRRIQFAHFTSSTRLLATIPPQPPQESISTSASTTDTTKISSVHFCAAYIDRSRRPETESWLFLPDESNLHVSSHDHSREMISTSATSNSPSSSACPTCHKHMLALLSHAGKTCPYPAITPEDEKDIFAAVRASENDTTTTGTQQEQHQHTAASAPAYLTDLSDPSILKIGSLHSVAADFLATQGCAPSHLPGVGFPYRKYIFGNGGSHPLSLKLPSSLRFGVVREAHLALVRSRTAIPRTNRTLRTLPSVAVFSENAIAADGETADAQPATLPIAWAFLSPDGSLASLHVEPEYRGMGIAKAVGAKLFKDEFEKFGDRLDGLAHADVALDNVESNGVCRSLGGREVWEVYWIKVDLNRVREKLEETP</sequence>
<dbReference type="Proteomes" id="UP000799776">
    <property type="component" value="Unassembled WGS sequence"/>
</dbReference>
<dbReference type="SUPFAM" id="SSF55729">
    <property type="entry name" value="Acyl-CoA N-acyltransferases (Nat)"/>
    <property type="match status" value="1"/>
</dbReference>
<protein>
    <recommendedName>
        <fullName evidence="1">GCN5-related N-acetyltransferase Rv2170-like domain-containing protein</fullName>
    </recommendedName>
</protein>
<evidence type="ECO:0000313" key="3">
    <source>
        <dbReference type="Proteomes" id="UP000799776"/>
    </source>
</evidence>